<protein>
    <submittedName>
        <fullName evidence="1">CIC11C00000000341</fullName>
    </submittedName>
</protein>
<sequence>MTSLYPNFHLYVATEKDQKRPGDMSETCNTSIKGSVCALFSKQRTSLTRIWATIMGSDQRRSLIVCMIGHLDLPFLAAGHNLHSVSTVPTRALLHGTRIPQLEANLPANFGGQRLGILCGCGASTH</sequence>
<dbReference type="Proteomes" id="UP000182259">
    <property type="component" value="Chromosome I"/>
</dbReference>
<reference evidence="1 2" key="1">
    <citation type="submission" date="2016-10" db="EMBL/GenBank/DDBJ databases">
        <authorList>
            <person name="de Groot N.N."/>
        </authorList>
    </citation>
    <scope>NUCLEOTIDE SEQUENCE [LARGE SCALE GENOMIC DNA]</scope>
    <source>
        <strain evidence="1 2">PYCC 4715</strain>
    </source>
</reference>
<dbReference type="AlphaFoldDB" id="A0A1L0BG65"/>
<dbReference type="EMBL" id="LT635764">
    <property type="protein sequence ID" value="SGZ50083.1"/>
    <property type="molecule type" value="Genomic_DNA"/>
</dbReference>
<organism evidence="1 2">
    <name type="scientific">Sungouiella intermedia</name>
    <dbReference type="NCBI Taxonomy" id="45354"/>
    <lineage>
        <taxon>Eukaryota</taxon>
        <taxon>Fungi</taxon>
        <taxon>Dikarya</taxon>
        <taxon>Ascomycota</taxon>
        <taxon>Saccharomycotina</taxon>
        <taxon>Pichiomycetes</taxon>
        <taxon>Metschnikowiaceae</taxon>
        <taxon>Sungouiella</taxon>
    </lineage>
</organism>
<gene>
    <name evidence="1" type="ORF">SAMEA4029009_CIC11G00000000341</name>
</gene>
<evidence type="ECO:0000313" key="2">
    <source>
        <dbReference type="Proteomes" id="UP000182259"/>
    </source>
</evidence>
<accession>A0A1L0BG65</accession>
<name>A0A1L0BG65_9ASCO</name>
<proteinExistence type="predicted"/>
<evidence type="ECO:0000313" key="1">
    <source>
        <dbReference type="EMBL" id="SGZ50083.1"/>
    </source>
</evidence>